<reference evidence="1" key="1">
    <citation type="submission" date="2015-12" db="EMBL/GenBank/DDBJ databases">
        <title>De novo transcriptome assembly of four potential Pierce s Disease insect vectors from Arizona vineyards.</title>
        <authorList>
            <person name="Tassone E.E."/>
        </authorList>
    </citation>
    <scope>NUCLEOTIDE SEQUENCE</scope>
</reference>
<name>A0A1B6DDE9_9HEMI</name>
<sequence>MEIVIKKCSSYNEQCEKSWFLQVKDFVQQVKTLKRQCNDYLKNKIEEIYTKYCNEINQTVCSYHSKVKAHQNMSKTERIFINKCLLPLHGHPKNKKMLNQLVESAKVLALKQVSERKKMFISFTVSQAL</sequence>
<proteinExistence type="predicted"/>
<gene>
    <name evidence="1" type="ORF">g.26851</name>
</gene>
<evidence type="ECO:0000313" key="1">
    <source>
        <dbReference type="EMBL" id="JAS23615.1"/>
    </source>
</evidence>
<dbReference type="AlphaFoldDB" id="A0A1B6DDE9"/>
<protein>
    <submittedName>
        <fullName evidence="1">Uncharacterized protein</fullName>
    </submittedName>
</protein>
<dbReference type="EMBL" id="GEDC01013683">
    <property type="protein sequence ID" value="JAS23615.1"/>
    <property type="molecule type" value="Transcribed_RNA"/>
</dbReference>
<accession>A0A1B6DDE9</accession>
<organism evidence="1">
    <name type="scientific">Clastoptera arizonana</name>
    <name type="common">Arizona spittle bug</name>
    <dbReference type="NCBI Taxonomy" id="38151"/>
    <lineage>
        <taxon>Eukaryota</taxon>
        <taxon>Metazoa</taxon>
        <taxon>Ecdysozoa</taxon>
        <taxon>Arthropoda</taxon>
        <taxon>Hexapoda</taxon>
        <taxon>Insecta</taxon>
        <taxon>Pterygota</taxon>
        <taxon>Neoptera</taxon>
        <taxon>Paraneoptera</taxon>
        <taxon>Hemiptera</taxon>
        <taxon>Auchenorrhyncha</taxon>
        <taxon>Cercopoidea</taxon>
        <taxon>Clastopteridae</taxon>
        <taxon>Clastoptera</taxon>
    </lineage>
</organism>